<name>A0A6G1B5A0_CROCR</name>
<evidence type="ECO:0000313" key="3">
    <source>
        <dbReference type="Proteomes" id="UP000475037"/>
    </source>
</evidence>
<dbReference type="EMBL" id="VOAJ01002275">
    <property type="protein sequence ID" value="KAF0883106.1"/>
    <property type="molecule type" value="Genomic_DNA"/>
</dbReference>
<dbReference type="Gene3D" id="2.10.60.10">
    <property type="entry name" value="CD59"/>
    <property type="match status" value="1"/>
</dbReference>
<dbReference type="PANTHER" id="PTHR15049:SF1">
    <property type="entry name" value="LYMPHOCYTE ANTIGEN 6K"/>
    <property type="match status" value="1"/>
</dbReference>
<dbReference type="GO" id="GO:0007339">
    <property type="term" value="P:binding of sperm to zona pellucida"/>
    <property type="evidence" value="ECO:0007669"/>
    <property type="project" value="TreeGrafter"/>
</dbReference>
<dbReference type="Pfam" id="PF00087">
    <property type="entry name" value="Toxin_TOLIP"/>
    <property type="match status" value="1"/>
</dbReference>
<evidence type="ECO:0000313" key="2">
    <source>
        <dbReference type="EMBL" id="KAF0883106.1"/>
    </source>
</evidence>
<evidence type="ECO:0000259" key="1">
    <source>
        <dbReference type="Pfam" id="PF00087"/>
    </source>
</evidence>
<protein>
    <submittedName>
        <fullName evidence="2">LY6K protein</fullName>
    </submittedName>
</protein>
<dbReference type="PANTHER" id="PTHR15049">
    <property type="entry name" value="GLYCOSYL-PHOSPHATIDYLINOSITOL-ANCHORED MOLECULE-LIKE PROTEIN-RELATED"/>
    <property type="match status" value="1"/>
</dbReference>
<dbReference type="InterPro" id="IPR035076">
    <property type="entry name" value="Toxin/TOLIP"/>
</dbReference>
<dbReference type="AlphaFoldDB" id="A0A6G1B5A0"/>
<gene>
    <name evidence="2" type="primary">Ly6k_0</name>
    <name evidence="2" type="ORF">FOF47_R05390</name>
</gene>
<dbReference type="Proteomes" id="UP000475037">
    <property type="component" value="Unassembled WGS sequence"/>
</dbReference>
<organism evidence="2 3">
    <name type="scientific">Crocuta crocuta</name>
    <name type="common">Spotted hyena</name>
    <dbReference type="NCBI Taxonomy" id="9678"/>
    <lineage>
        <taxon>Eukaryota</taxon>
        <taxon>Metazoa</taxon>
        <taxon>Chordata</taxon>
        <taxon>Craniata</taxon>
        <taxon>Vertebrata</taxon>
        <taxon>Euteleostomi</taxon>
        <taxon>Mammalia</taxon>
        <taxon>Eutheria</taxon>
        <taxon>Laurasiatheria</taxon>
        <taxon>Carnivora</taxon>
        <taxon>Feliformia</taxon>
        <taxon>Hyaenidae</taxon>
        <taxon>Crocuta</taxon>
    </lineage>
</organism>
<dbReference type="InterPro" id="IPR052874">
    <property type="entry name" value="Sperm-ZP_regulatory"/>
</dbReference>
<comment type="caution">
    <text evidence="2">The sequence shown here is derived from an EMBL/GenBank/DDBJ whole genome shotgun (WGS) entry which is preliminary data.</text>
</comment>
<sequence>LSAGVLRCHVCEREGSFNCTNPRQCIGQIQFCASVAVRMFARYYYISKQCMKQCPLPEAYPEVERSFVLLKPTPFLYVRCCREELCNNDNPMINDTE</sequence>
<feature type="domain" description="Snake toxin/toxin-like" evidence="1">
    <location>
        <begin position="6"/>
        <end position="87"/>
    </location>
</feature>
<feature type="non-terminal residue" evidence="2">
    <location>
        <position position="1"/>
    </location>
</feature>
<reference evidence="2 3" key="1">
    <citation type="submission" date="2019-11" db="EMBL/GenBank/DDBJ databases">
        <authorList>
            <person name="Yang C."/>
            <person name="Li F."/>
        </authorList>
    </citation>
    <scope>NUCLEOTIDE SEQUENCE [LARGE SCALE GENOMIC DNA]</scope>
    <source>
        <strain evidence="2">KB4526</strain>
        <tissue evidence="2">Muscle</tissue>
    </source>
</reference>
<dbReference type="CDD" id="cd23550">
    <property type="entry name" value="TFP_LU_ECD_Ly6K"/>
    <property type="match status" value="1"/>
</dbReference>
<feature type="non-terminal residue" evidence="2">
    <location>
        <position position="97"/>
    </location>
</feature>
<accession>A0A6G1B5A0</accession>
<proteinExistence type="predicted"/>
<keyword evidence="3" id="KW-1185">Reference proteome</keyword>
<dbReference type="InterPro" id="IPR045860">
    <property type="entry name" value="Snake_toxin-like_sf"/>
</dbReference>
<dbReference type="SUPFAM" id="SSF57302">
    <property type="entry name" value="Snake toxin-like"/>
    <property type="match status" value="1"/>
</dbReference>
<dbReference type="GO" id="GO:0001669">
    <property type="term" value="C:acrosomal vesicle"/>
    <property type="evidence" value="ECO:0007669"/>
    <property type="project" value="TreeGrafter"/>
</dbReference>